<dbReference type="RefSeq" id="WP_092864706.1">
    <property type="nucleotide sequence ID" value="NZ_FPCH01000001.1"/>
</dbReference>
<protein>
    <submittedName>
        <fullName evidence="8">Chromate transporter</fullName>
    </submittedName>
</protein>
<evidence type="ECO:0000256" key="6">
    <source>
        <dbReference type="ARBA" id="ARBA00023136"/>
    </source>
</evidence>
<evidence type="ECO:0000256" key="2">
    <source>
        <dbReference type="ARBA" id="ARBA00005262"/>
    </source>
</evidence>
<dbReference type="PIRSF" id="PIRSF004810">
    <property type="entry name" value="ChrA"/>
    <property type="match status" value="1"/>
</dbReference>
<evidence type="ECO:0000313" key="8">
    <source>
        <dbReference type="EMBL" id="SFV27986.1"/>
    </source>
</evidence>
<feature type="transmembrane region" description="Helical" evidence="7">
    <location>
        <begin position="158"/>
        <end position="187"/>
    </location>
</feature>
<dbReference type="InterPro" id="IPR014047">
    <property type="entry name" value="Chr_Tranpt_l_chain"/>
</dbReference>
<keyword evidence="9" id="KW-1185">Reference proteome</keyword>
<feature type="transmembrane region" description="Helical" evidence="7">
    <location>
        <begin position="124"/>
        <end position="146"/>
    </location>
</feature>
<dbReference type="Pfam" id="PF02417">
    <property type="entry name" value="Chromate_transp"/>
    <property type="match status" value="2"/>
</dbReference>
<reference evidence="9" key="1">
    <citation type="submission" date="2016-10" db="EMBL/GenBank/DDBJ databases">
        <authorList>
            <person name="Varghese N."/>
            <person name="Submissions S."/>
        </authorList>
    </citation>
    <scope>NUCLEOTIDE SEQUENCE [LARGE SCALE GENOMIC DNA]</scope>
    <source>
        <strain evidence="9">DSM 1565</strain>
    </source>
</reference>
<dbReference type="GO" id="GO:0015109">
    <property type="term" value="F:chromate transmembrane transporter activity"/>
    <property type="evidence" value="ECO:0007669"/>
    <property type="project" value="InterPro"/>
</dbReference>
<feature type="transmembrane region" description="Helical" evidence="7">
    <location>
        <begin position="314"/>
        <end position="339"/>
    </location>
</feature>
<evidence type="ECO:0000256" key="4">
    <source>
        <dbReference type="ARBA" id="ARBA00022692"/>
    </source>
</evidence>
<feature type="transmembrane region" description="Helical" evidence="7">
    <location>
        <begin position="424"/>
        <end position="441"/>
    </location>
</feature>
<keyword evidence="4 7" id="KW-0812">Transmembrane</keyword>
<dbReference type="PANTHER" id="PTHR33567">
    <property type="entry name" value="CHROMATE ION TRANSPORTER (EUROFUNG)"/>
    <property type="match status" value="1"/>
</dbReference>
<evidence type="ECO:0000256" key="1">
    <source>
        <dbReference type="ARBA" id="ARBA00004651"/>
    </source>
</evidence>
<evidence type="ECO:0000256" key="5">
    <source>
        <dbReference type="ARBA" id="ARBA00022989"/>
    </source>
</evidence>
<evidence type="ECO:0000256" key="3">
    <source>
        <dbReference type="ARBA" id="ARBA00022475"/>
    </source>
</evidence>
<comment type="similarity">
    <text evidence="2">Belongs to the chromate ion transporter (CHR) (TC 2.A.51) family.</text>
</comment>
<keyword evidence="3" id="KW-1003">Cell membrane</keyword>
<organism evidence="8 9">
    <name type="scientific">Hyphomicrobium facile</name>
    <dbReference type="NCBI Taxonomy" id="51670"/>
    <lineage>
        <taxon>Bacteria</taxon>
        <taxon>Pseudomonadati</taxon>
        <taxon>Pseudomonadota</taxon>
        <taxon>Alphaproteobacteria</taxon>
        <taxon>Hyphomicrobiales</taxon>
        <taxon>Hyphomicrobiaceae</taxon>
        <taxon>Hyphomicrobium</taxon>
    </lineage>
</organism>
<dbReference type="OrthoDB" id="8969999at2"/>
<feature type="transmembrane region" description="Helical" evidence="7">
    <location>
        <begin position="285"/>
        <end position="307"/>
    </location>
</feature>
<gene>
    <name evidence="8" type="ORF">SAMN04488557_0897</name>
</gene>
<feature type="transmembrane region" description="Helical" evidence="7">
    <location>
        <begin position="94"/>
        <end position="118"/>
    </location>
</feature>
<dbReference type="GO" id="GO:0005886">
    <property type="term" value="C:plasma membrane"/>
    <property type="evidence" value="ECO:0007669"/>
    <property type="project" value="UniProtKB-SubCell"/>
</dbReference>
<feature type="transmembrane region" description="Helical" evidence="7">
    <location>
        <begin position="359"/>
        <end position="381"/>
    </location>
</feature>
<comment type="subcellular location">
    <subcellularLocation>
        <location evidence="1">Cell membrane</location>
        <topology evidence="1">Multi-pass membrane protein</topology>
    </subcellularLocation>
</comment>
<sequence length="442" mass="46907">MGDHEPVRARPIEPAANPSFGEALRVFAQIGLLSFGGPAGQIAMMHRVLVEQKKWIDEATYLLALNFCTLLPGPEAMQLATYSGWRLHGTRGGLAAGLLFVAPGALVILALAALYASFGNVPVVVTVFTGIKAAVLAIVVEALIRIARRSLAGRVEWLIAAFSFAAIFFFHVPFPMIILAAGLFGYWRNAPARDSAAASPVPAVAVPLASTARVIGIWFAIWTLPLLAVAMTFGFDHVLSQLALFFSKLAVVTFGGAYAVLAYMAQQVVEGYGWLKPDEMLDGLGLAETTPGPLILVTEFVGFLAAARHGGETSLLFGVLGAAVTLWATFVPCFLYVFAGAPYVEWLKSAPKLKSSLSAITAAVVGVIFNLSLWFSLHVLFRARFEVAAWPLRFEVPEITSLDPAALTLGILAALLLFVLRAGIVTTLGVSAAASLLLALLG</sequence>
<dbReference type="AlphaFoldDB" id="A0A1I7N088"/>
<name>A0A1I7N088_9HYPH</name>
<dbReference type="NCBIfam" id="TIGR00937">
    <property type="entry name" value="2A51"/>
    <property type="match status" value="1"/>
</dbReference>
<evidence type="ECO:0000313" key="9">
    <source>
        <dbReference type="Proteomes" id="UP000199423"/>
    </source>
</evidence>
<keyword evidence="5 7" id="KW-1133">Transmembrane helix</keyword>
<dbReference type="PANTHER" id="PTHR33567:SF3">
    <property type="entry name" value="CHROMATE ION TRANSPORTER (EUROFUNG)"/>
    <property type="match status" value="1"/>
</dbReference>
<dbReference type="Proteomes" id="UP000199423">
    <property type="component" value="Unassembled WGS sequence"/>
</dbReference>
<dbReference type="InterPro" id="IPR003370">
    <property type="entry name" value="Chromate_transpt"/>
</dbReference>
<accession>A0A1I7N088</accession>
<feature type="transmembrane region" description="Helical" evidence="7">
    <location>
        <begin position="215"/>
        <end position="235"/>
    </location>
</feature>
<feature type="transmembrane region" description="Helical" evidence="7">
    <location>
        <begin position="242"/>
        <end position="265"/>
    </location>
</feature>
<keyword evidence="6 7" id="KW-0472">Membrane</keyword>
<evidence type="ECO:0000256" key="7">
    <source>
        <dbReference type="SAM" id="Phobius"/>
    </source>
</evidence>
<proteinExistence type="inferred from homology"/>
<dbReference type="EMBL" id="FPCH01000001">
    <property type="protein sequence ID" value="SFV27986.1"/>
    <property type="molecule type" value="Genomic_DNA"/>
</dbReference>